<dbReference type="eggNOG" id="COG1132">
    <property type="taxonomic scope" value="Bacteria"/>
</dbReference>
<keyword evidence="2" id="KW-0813">Transport</keyword>
<evidence type="ECO:0000256" key="9">
    <source>
        <dbReference type="SAM" id="Phobius"/>
    </source>
</evidence>
<sequence>MIKSPDFQHLKHFFEYASRYKKTAVIGLLMMPISVAANLLFPWLIIQVIDDHLTPGKYDGMMWLIAIMLVVLVFNYIADAIYTYCLRLTGQKAVFDMRMALFQRILKLPRTYYDKTPTGVTLSRLTSDLEVIGESFVLGVLSLVKDSINTIAVLIFMFFINWQLALLVLLVFPPVLMLTQYVRNRLREMYTITRSSLAKGTGYLQECLLGVKTVQLYGAEQEVESKYHSYTEDFLHAQLKTNKYDATLFSIITGITTITIGLIIWFGSGKVLAGAVSLGVLIAFINTLEKVFVPLRDFTSQIASIQRSFAAFEHIEELFVEELEEQGKTLLSAETLKDKLTNFETLEFKNVRFRYGGVGPYVLDDVSFALSKGEQLALVGTTGSGKSTVIRIMSKAYMDYEGSILLNGIELSSIPKDSMLHLFSLMQQDVFLFEENIHFNISLGADEISDDAVVDAAEYVYAHDFIIGLPSQYQFELKNSGSNLSAGQAQLISFARSVAQGGQVMMLDEATSSVDSITESLIQKAIGRLFEEKTVIAIAHRLSTIRHSDQILVLNQGKIVEQGNHQELLAMNGVYSSLLTDNTNIADDEDELLSKPG</sequence>
<dbReference type="PROSITE" id="PS50929">
    <property type="entry name" value="ABC_TM1F"/>
    <property type="match status" value="1"/>
</dbReference>
<keyword evidence="5" id="KW-0547">Nucleotide-binding</keyword>
<feature type="transmembrane region" description="Helical" evidence="9">
    <location>
        <begin position="24"/>
        <end position="46"/>
    </location>
</feature>
<keyword evidence="7 9" id="KW-1133">Transmembrane helix</keyword>
<dbReference type="KEGG" id="gps:C427_2659"/>
<dbReference type="InterPro" id="IPR036640">
    <property type="entry name" value="ABC1_TM_sf"/>
</dbReference>
<proteinExistence type="predicted"/>
<dbReference type="AlphaFoldDB" id="K6YTT2"/>
<dbReference type="InterPro" id="IPR003593">
    <property type="entry name" value="AAA+_ATPase"/>
</dbReference>
<evidence type="ECO:0000256" key="7">
    <source>
        <dbReference type="ARBA" id="ARBA00022989"/>
    </source>
</evidence>
<keyword evidence="6 12" id="KW-0067">ATP-binding</keyword>
<dbReference type="GO" id="GO:0015421">
    <property type="term" value="F:ABC-type oligopeptide transporter activity"/>
    <property type="evidence" value="ECO:0007669"/>
    <property type="project" value="TreeGrafter"/>
</dbReference>
<dbReference type="SUPFAM" id="SSF90123">
    <property type="entry name" value="ABC transporter transmembrane region"/>
    <property type="match status" value="1"/>
</dbReference>
<feature type="transmembrane region" description="Helical" evidence="9">
    <location>
        <begin position="151"/>
        <end position="179"/>
    </location>
</feature>
<evidence type="ECO:0000256" key="5">
    <source>
        <dbReference type="ARBA" id="ARBA00022741"/>
    </source>
</evidence>
<organism evidence="12 13">
    <name type="scientific">Paraglaciecola psychrophila 170</name>
    <dbReference type="NCBI Taxonomy" id="1129794"/>
    <lineage>
        <taxon>Bacteria</taxon>
        <taxon>Pseudomonadati</taxon>
        <taxon>Pseudomonadota</taxon>
        <taxon>Gammaproteobacteria</taxon>
        <taxon>Alteromonadales</taxon>
        <taxon>Alteromonadaceae</taxon>
        <taxon>Paraglaciecola</taxon>
    </lineage>
</organism>
<dbReference type="InterPro" id="IPR027417">
    <property type="entry name" value="P-loop_NTPase"/>
</dbReference>
<dbReference type="Proteomes" id="UP000011864">
    <property type="component" value="Chromosome"/>
</dbReference>
<dbReference type="Gene3D" id="1.20.1560.10">
    <property type="entry name" value="ABC transporter type 1, transmembrane domain"/>
    <property type="match status" value="1"/>
</dbReference>
<dbReference type="HOGENOM" id="CLU_000604_84_3_6"/>
<evidence type="ECO:0000259" key="10">
    <source>
        <dbReference type="PROSITE" id="PS50893"/>
    </source>
</evidence>
<evidence type="ECO:0000256" key="3">
    <source>
        <dbReference type="ARBA" id="ARBA00022475"/>
    </source>
</evidence>
<evidence type="ECO:0000259" key="11">
    <source>
        <dbReference type="PROSITE" id="PS50929"/>
    </source>
</evidence>
<dbReference type="InterPro" id="IPR011527">
    <property type="entry name" value="ABC1_TM_dom"/>
</dbReference>
<evidence type="ECO:0000313" key="12">
    <source>
        <dbReference type="EMBL" id="AGH44768.1"/>
    </source>
</evidence>
<dbReference type="SUPFAM" id="SSF52540">
    <property type="entry name" value="P-loop containing nucleoside triphosphate hydrolases"/>
    <property type="match status" value="1"/>
</dbReference>
<dbReference type="PROSITE" id="PS50893">
    <property type="entry name" value="ABC_TRANSPORTER_2"/>
    <property type="match status" value="1"/>
</dbReference>
<evidence type="ECO:0000256" key="6">
    <source>
        <dbReference type="ARBA" id="ARBA00022840"/>
    </source>
</evidence>
<keyword evidence="8 9" id="KW-0472">Membrane</keyword>
<dbReference type="InterPro" id="IPR017871">
    <property type="entry name" value="ABC_transporter-like_CS"/>
</dbReference>
<feature type="transmembrane region" description="Helical" evidence="9">
    <location>
        <begin position="58"/>
        <end position="78"/>
    </location>
</feature>
<dbReference type="PANTHER" id="PTHR43394:SF1">
    <property type="entry name" value="ATP-BINDING CASSETTE SUB-FAMILY B MEMBER 10, MITOCHONDRIAL"/>
    <property type="match status" value="1"/>
</dbReference>
<dbReference type="GO" id="GO:0005524">
    <property type="term" value="F:ATP binding"/>
    <property type="evidence" value="ECO:0007669"/>
    <property type="project" value="UniProtKB-KW"/>
</dbReference>
<feature type="transmembrane region" description="Helical" evidence="9">
    <location>
        <begin position="271"/>
        <end position="288"/>
    </location>
</feature>
<feature type="domain" description="ABC transporter" evidence="10">
    <location>
        <begin position="346"/>
        <end position="581"/>
    </location>
</feature>
<dbReference type="InterPro" id="IPR003439">
    <property type="entry name" value="ABC_transporter-like_ATP-bd"/>
</dbReference>
<feature type="transmembrane region" description="Helical" evidence="9">
    <location>
        <begin position="246"/>
        <end position="265"/>
    </location>
</feature>
<accession>K6YTT2</accession>
<feature type="domain" description="ABC transmembrane type-1" evidence="11">
    <location>
        <begin position="25"/>
        <end position="307"/>
    </location>
</feature>
<protein>
    <submittedName>
        <fullName evidence="12">ABC transporter ATP-binding and permease</fullName>
    </submittedName>
</protein>
<dbReference type="PROSITE" id="PS00211">
    <property type="entry name" value="ABC_TRANSPORTER_1"/>
    <property type="match status" value="1"/>
</dbReference>
<keyword evidence="13" id="KW-1185">Reference proteome</keyword>
<evidence type="ECO:0000256" key="2">
    <source>
        <dbReference type="ARBA" id="ARBA00022448"/>
    </source>
</evidence>
<dbReference type="SMART" id="SM00382">
    <property type="entry name" value="AAA"/>
    <property type="match status" value="1"/>
</dbReference>
<dbReference type="RefSeq" id="WP_007635275.1">
    <property type="nucleotide sequence ID" value="NC_020514.1"/>
</dbReference>
<dbReference type="GO" id="GO:0005886">
    <property type="term" value="C:plasma membrane"/>
    <property type="evidence" value="ECO:0007669"/>
    <property type="project" value="UniProtKB-SubCell"/>
</dbReference>
<dbReference type="PANTHER" id="PTHR43394">
    <property type="entry name" value="ATP-DEPENDENT PERMEASE MDL1, MITOCHONDRIAL"/>
    <property type="match status" value="1"/>
</dbReference>
<evidence type="ECO:0000256" key="4">
    <source>
        <dbReference type="ARBA" id="ARBA00022692"/>
    </source>
</evidence>
<dbReference type="PATRIC" id="fig|1129794.4.peg.2638"/>
<dbReference type="Pfam" id="PF00005">
    <property type="entry name" value="ABC_tran"/>
    <property type="match status" value="1"/>
</dbReference>
<dbReference type="STRING" id="1129794.C427_2659"/>
<evidence type="ECO:0000256" key="8">
    <source>
        <dbReference type="ARBA" id="ARBA00023136"/>
    </source>
</evidence>
<dbReference type="Pfam" id="PF00664">
    <property type="entry name" value="ABC_membrane"/>
    <property type="match status" value="1"/>
</dbReference>
<dbReference type="GO" id="GO:0016887">
    <property type="term" value="F:ATP hydrolysis activity"/>
    <property type="evidence" value="ECO:0007669"/>
    <property type="project" value="InterPro"/>
</dbReference>
<dbReference type="CDD" id="cd18544">
    <property type="entry name" value="ABC_6TM_TmrA_like"/>
    <property type="match status" value="1"/>
</dbReference>
<reference evidence="12 13" key="1">
    <citation type="journal article" date="2013" name="Genome Announc.">
        <title>Complete Genome Sequence of Glaciecola psychrophila Strain 170T.</title>
        <authorList>
            <person name="Yin J."/>
            <person name="Chen J."/>
            <person name="Liu G."/>
            <person name="Yu Y."/>
            <person name="Song L."/>
            <person name="Wang X."/>
            <person name="Qu X."/>
        </authorList>
    </citation>
    <scope>NUCLEOTIDE SEQUENCE [LARGE SCALE GENOMIC DNA]</scope>
    <source>
        <strain evidence="12 13">170</strain>
    </source>
</reference>
<keyword evidence="4 9" id="KW-0812">Transmembrane</keyword>
<gene>
    <name evidence="12" type="ORF">C427_2659</name>
</gene>
<dbReference type="FunFam" id="3.40.50.300:FF:000221">
    <property type="entry name" value="Multidrug ABC transporter ATP-binding protein"/>
    <property type="match status" value="1"/>
</dbReference>
<comment type="subcellular location">
    <subcellularLocation>
        <location evidence="1">Cell membrane</location>
        <topology evidence="1">Multi-pass membrane protein</topology>
    </subcellularLocation>
</comment>
<dbReference type="Gene3D" id="3.40.50.300">
    <property type="entry name" value="P-loop containing nucleotide triphosphate hydrolases"/>
    <property type="match status" value="1"/>
</dbReference>
<keyword evidence="3" id="KW-1003">Cell membrane</keyword>
<dbReference type="OrthoDB" id="9806127at2"/>
<dbReference type="InterPro" id="IPR039421">
    <property type="entry name" value="Type_1_exporter"/>
</dbReference>
<dbReference type="EMBL" id="CP003837">
    <property type="protein sequence ID" value="AGH44768.1"/>
    <property type="molecule type" value="Genomic_DNA"/>
</dbReference>
<evidence type="ECO:0000256" key="1">
    <source>
        <dbReference type="ARBA" id="ARBA00004651"/>
    </source>
</evidence>
<evidence type="ECO:0000313" key="13">
    <source>
        <dbReference type="Proteomes" id="UP000011864"/>
    </source>
</evidence>
<name>K6YTT2_9ALTE</name>